<dbReference type="VEuPathDB" id="VectorBase:GBRI025003"/>
<dbReference type="EnsemblMetazoa" id="GBRI025003-RA">
    <property type="protein sequence ID" value="GBRI025003-PA"/>
    <property type="gene ID" value="GBRI025003"/>
</dbReference>
<keyword evidence="1" id="KW-1133">Transmembrane helix</keyword>
<reference evidence="2" key="2">
    <citation type="submission" date="2020-05" db="UniProtKB">
        <authorList>
            <consortium name="EnsemblMetazoa"/>
        </authorList>
    </citation>
    <scope>IDENTIFICATION</scope>
    <source>
        <strain evidence="2">IAEA</strain>
    </source>
</reference>
<sequence>MLKKQLGLSCHLILNKILIILILYIRPPHKGVYLCKYVAIIRDVVEVLKSVDIVVVLRFFNLWLVAWCLSDNSVYMVLITVSDTTYNIFKNFLAPKEKSLCFLN</sequence>
<keyword evidence="1" id="KW-0812">Transmembrane</keyword>
<dbReference type="Proteomes" id="UP000091820">
    <property type="component" value="Unassembled WGS sequence"/>
</dbReference>
<feature type="transmembrane region" description="Helical" evidence="1">
    <location>
        <begin position="6"/>
        <end position="26"/>
    </location>
</feature>
<dbReference type="AlphaFoldDB" id="A0A1A9WMG0"/>
<accession>A0A1A9WMG0</accession>
<reference evidence="3" key="1">
    <citation type="submission" date="2014-03" db="EMBL/GenBank/DDBJ databases">
        <authorList>
            <person name="Aksoy S."/>
            <person name="Warren W."/>
            <person name="Wilson R.K."/>
        </authorList>
    </citation>
    <scope>NUCLEOTIDE SEQUENCE [LARGE SCALE GENOMIC DNA]</scope>
    <source>
        <strain evidence="3">IAEA</strain>
    </source>
</reference>
<keyword evidence="3" id="KW-1185">Reference proteome</keyword>
<name>A0A1A9WMG0_9MUSC</name>
<evidence type="ECO:0000313" key="3">
    <source>
        <dbReference type="Proteomes" id="UP000091820"/>
    </source>
</evidence>
<proteinExistence type="predicted"/>
<organism evidence="2 3">
    <name type="scientific">Glossina brevipalpis</name>
    <dbReference type="NCBI Taxonomy" id="37001"/>
    <lineage>
        <taxon>Eukaryota</taxon>
        <taxon>Metazoa</taxon>
        <taxon>Ecdysozoa</taxon>
        <taxon>Arthropoda</taxon>
        <taxon>Hexapoda</taxon>
        <taxon>Insecta</taxon>
        <taxon>Pterygota</taxon>
        <taxon>Neoptera</taxon>
        <taxon>Endopterygota</taxon>
        <taxon>Diptera</taxon>
        <taxon>Brachycera</taxon>
        <taxon>Muscomorpha</taxon>
        <taxon>Hippoboscoidea</taxon>
        <taxon>Glossinidae</taxon>
        <taxon>Glossina</taxon>
    </lineage>
</organism>
<keyword evidence="1" id="KW-0472">Membrane</keyword>
<protein>
    <submittedName>
        <fullName evidence="2">Uncharacterized protein</fullName>
    </submittedName>
</protein>
<evidence type="ECO:0000313" key="2">
    <source>
        <dbReference type="EnsemblMetazoa" id="GBRI025003-PA"/>
    </source>
</evidence>
<evidence type="ECO:0000256" key="1">
    <source>
        <dbReference type="SAM" id="Phobius"/>
    </source>
</evidence>